<organism evidence="2 3">
    <name type="scientific">Rotaria magnacalcarata</name>
    <dbReference type="NCBI Taxonomy" id="392030"/>
    <lineage>
        <taxon>Eukaryota</taxon>
        <taxon>Metazoa</taxon>
        <taxon>Spiralia</taxon>
        <taxon>Gnathifera</taxon>
        <taxon>Rotifera</taxon>
        <taxon>Eurotatoria</taxon>
        <taxon>Bdelloidea</taxon>
        <taxon>Philodinida</taxon>
        <taxon>Philodinidae</taxon>
        <taxon>Rotaria</taxon>
    </lineage>
</organism>
<evidence type="ECO:0000313" key="2">
    <source>
        <dbReference type="EMBL" id="CAF4865402.1"/>
    </source>
</evidence>
<protein>
    <submittedName>
        <fullName evidence="2">Uncharacterized protein</fullName>
    </submittedName>
</protein>
<dbReference type="Proteomes" id="UP000681720">
    <property type="component" value="Unassembled WGS sequence"/>
</dbReference>
<feature type="compositionally biased region" description="Acidic residues" evidence="1">
    <location>
        <begin position="1"/>
        <end position="18"/>
    </location>
</feature>
<evidence type="ECO:0000256" key="1">
    <source>
        <dbReference type="SAM" id="MobiDB-lite"/>
    </source>
</evidence>
<name>A0A8S3C673_9BILA</name>
<accession>A0A8S3C673</accession>
<feature type="non-terminal residue" evidence="2">
    <location>
        <position position="42"/>
    </location>
</feature>
<evidence type="ECO:0000313" key="3">
    <source>
        <dbReference type="Proteomes" id="UP000681720"/>
    </source>
</evidence>
<reference evidence="2" key="1">
    <citation type="submission" date="2021-02" db="EMBL/GenBank/DDBJ databases">
        <authorList>
            <person name="Nowell W R."/>
        </authorList>
    </citation>
    <scope>NUCLEOTIDE SEQUENCE</scope>
</reference>
<sequence length="42" mass="4807">MGGYDSDDDYNNYDDNDYDSNNGWTDYGLGYRGNYKANYGTS</sequence>
<dbReference type="AlphaFoldDB" id="A0A8S3C673"/>
<gene>
    <name evidence="2" type="ORF">GIL414_LOCUS50100</name>
</gene>
<proteinExistence type="predicted"/>
<dbReference type="EMBL" id="CAJOBJ010166148">
    <property type="protein sequence ID" value="CAF4865402.1"/>
    <property type="molecule type" value="Genomic_DNA"/>
</dbReference>
<feature type="region of interest" description="Disordered" evidence="1">
    <location>
        <begin position="1"/>
        <end position="25"/>
    </location>
</feature>
<comment type="caution">
    <text evidence="2">The sequence shown here is derived from an EMBL/GenBank/DDBJ whole genome shotgun (WGS) entry which is preliminary data.</text>
</comment>